<organism evidence="3 4">
    <name type="scientific">Domibacillus enclensis</name>
    <dbReference type="NCBI Taxonomy" id="1017273"/>
    <lineage>
        <taxon>Bacteria</taxon>
        <taxon>Bacillati</taxon>
        <taxon>Bacillota</taxon>
        <taxon>Bacilli</taxon>
        <taxon>Bacillales</taxon>
        <taxon>Bacillaceae</taxon>
        <taxon>Domibacillus</taxon>
    </lineage>
</organism>
<evidence type="ECO:0000313" key="4">
    <source>
        <dbReference type="Proteomes" id="UP000186385"/>
    </source>
</evidence>
<protein>
    <submittedName>
        <fullName evidence="2 3">Dehydrogenase</fullName>
    </submittedName>
</protein>
<dbReference type="InterPro" id="IPR051450">
    <property type="entry name" value="Gfo/Idh/MocA_Oxidoreductases"/>
</dbReference>
<dbReference type="OrthoDB" id="9772350at2"/>
<dbReference type="RefSeq" id="WP_045850705.1">
    <property type="nucleotide sequence ID" value="NZ_FTLX01000002.1"/>
</dbReference>
<proteinExistence type="predicted"/>
<dbReference type="Proteomes" id="UP000186385">
    <property type="component" value="Unassembled WGS sequence"/>
</dbReference>
<dbReference type="Gene3D" id="3.40.50.720">
    <property type="entry name" value="NAD(P)-binding Rossmann-like Domain"/>
    <property type="match status" value="1"/>
</dbReference>
<gene>
    <name evidence="2" type="ORF">B1B05_05025</name>
    <name evidence="3" type="ORF">SAMN05443094_102217</name>
</gene>
<feature type="domain" description="Gfo/Idh/MocA-like oxidoreductase N-terminal" evidence="1">
    <location>
        <begin position="5"/>
        <end position="120"/>
    </location>
</feature>
<dbReference type="GO" id="GO:0000166">
    <property type="term" value="F:nucleotide binding"/>
    <property type="evidence" value="ECO:0007669"/>
    <property type="project" value="InterPro"/>
</dbReference>
<dbReference type="STRING" id="1017273.SAMN05443094_102217"/>
<dbReference type="AlphaFoldDB" id="A0A1N6RTV4"/>
<evidence type="ECO:0000259" key="1">
    <source>
        <dbReference type="Pfam" id="PF01408"/>
    </source>
</evidence>
<evidence type="ECO:0000313" key="3">
    <source>
        <dbReference type="EMBL" id="SIQ32293.1"/>
    </source>
</evidence>
<dbReference type="SUPFAM" id="SSF51735">
    <property type="entry name" value="NAD(P)-binding Rossmann-fold domains"/>
    <property type="match status" value="1"/>
</dbReference>
<dbReference type="Proteomes" id="UP000215545">
    <property type="component" value="Unassembled WGS sequence"/>
</dbReference>
<keyword evidence="5" id="KW-1185">Reference proteome</keyword>
<dbReference type="PANTHER" id="PTHR43377:SF1">
    <property type="entry name" value="BILIVERDIN REDUCTASE A"/>
    <property type="match status" value="1"/>
</dbReference>
<evidence type="ECO:0000313" key="5">
    <source>
        <dbReference type="Proteomes" id="UP000215545"/>
    </source>
</evidence>
<dbReference type="PANTHER" id="PTHR43377">
    <property type="entry name" value="BILIVERDIN REDUCTASE A"/>
    <property type="match status" value="1"/>
</dbReference>
<dbReference type="Pfam" id="PF01408">
    <property type="entry name" value="GFO_IDH_MocA"/>
    <property type="match status" value="1"/>
</dbReference>
<dbReference type="EMBL" id="FTLX01000002">
    <property type="protein sequence ID" value="SIQ32293.1"/>
    <property type="molecule type" value="Genomic_DNA"/>
</dbReference>
<dbReference type="Gene3D" id="3.30.360.10">
    <property type="entry name" value="Dihydrodipicolinate Reductase, domain 2"/>
    <property type="match status" value="1"/>
</dbReference>
<dbReference type="InterPro" id="IPR036291">
    <property type="entry name" value="NAD(P)-bd_dom_sf"/>
</dbReference>
<reference evidence="2" key="3">
    <citation type="submission" date="2017-03" db="EMBL/GenBank/DDBJ databases">
        <authorList>
            <person name="Dastager S.G."/>
            <person name="Neurgaonkar P.S."/>
            <person name="Dharne M.S."/>
        </authorList>
    </citation>
    <scope>NUCLEOTIDE SEQUENCE</scope>
    <source>
        <strain evidence="2">DSM 25145</strain>
    </source>
</reference>
<reference evidence="5" key="2">
    <citation type="submission" date="2017-03" db="EMBL/GenBank/DDBJ databases">
        <title>Bacillus sp. V-88(T) DSM27956, whole genome shotgun sequencing project.</title>
        <authorList>
            <person name="Dastager S.G."/>
            <person name="Neurgaonkar P.S."/>
            <person name="Dharne M.S."/>
        </authorList>
    </citation>
    <scope>NUCLEOTIDE SEQUENCE [LARGE SCALE GENOMIC DNA]</scope>
    <source>
        <strain evidence="5">DSM 25145</strain>
    </source>
</reference>
<accession>A0A1N6RTV4</accession>
<sequence>MKKQRFGLIGSGWRAEFYIRIAKLLPEQLELTGVVIRDSDKGAAFAKKFSVPVVQTLDELLEDRPDFVVLSINRDFVTDYLVRLFERKVPVLCETPPGKTVADLEELWESSQASGANIQVAEQYFLQPLYAAWLQVMEEGRLGEVENMSISALHGYHAVSMIRKMLNVPYERCVIQGKRFSFRVTETADRGGFVVDGEVMTRDRDRLTFEFENGKTAFFDFSGVQYHSYIRTRQLNVQGTRGEIDDLTVRYLAEDGTPVTQELQRIDLGVYNNQEWAHQGIMLGERYVYKSPFPTGRLNDDEIAIADCLVRMGHYVQTGESFYSLREALQDTYVSIKMEEALSRPNEEIIVDRMIWAE</sequence>
<evidence type="ECO:0000313" key="2">
    <source>
        <dbReference type="EMBL" id="OXS79140.1"/>
    </source>
</evidence>
<dbReference type="EMBL" id="MWSK01000002">
    <property type="protein sequence ID" value="OXS79140.1"/>
    <property type="molecule type" value="Genomic_DNA"/>
</dbReference>
<reference evidence="3 4" key="1">
    <citation type="submission" date="2017-01" db="EMBL/GenBank/DDBJ databases">
        <authorList>
            <person name="Mah S.A."/>
            <person name="Swanson W.J."/>
            <person name="Moy G.W."/>
            <person name="Vacquier V.D."/>
        </authorList>
    </citation>
    <scope>NUCLEOTIDE SEQUENCE [LARGE SCALE GENOMIC DNA]</scope>
    <source>
        <strain evidence="3 4">NIO-1016</strain>
    </source>
</reference>
<name>A0A1N6RTV4_9BACI</name>
<dbReference type="InterPro" id="IPR000683">
    <property type="entry name" value="Gfo/Idh/MocA-like_OxRdtase_N"/>
</dbReference>